<evidence type="ECO:0000259" key="8">
    <source>
        <dbReference type="PROSITE" id="PS50011"/>
    </source>
</evidence>
<dbReference type="SUPFAM" id="SSF56112">
    <property type="entry name" value="Protein kinase-like (PK-like)"/>
    <property type="match status" value="1"/>
</dbReference>
<dbReference type="InterPro" id="IPR011009">
    <property type="entry name" value="Kinase-like_dom_sf"/>
</dbReference>
<feature type="binding site" evidence="5">
    <location>
        <position position="54"/>
    </location>
    <ligand>
        <name>ATP</name>
        <dbReference type="ChEBI" id="CHEBI:30616"/>
    </ligand>
</feature>
<feature type="compositionally biased region" description="Pro residues" evidence="6">
    <location>
        <begin position="1"/>
        <end position="10"/>
    </location>
</feature>
<keyword evidence="7" id="KW-1133">Transmembrane helix</keyword>
<dbReference type="GO" id="GO:0004674">
    <property type="term" value="F:protein serine/threonine kinase activity"/>
    <property type="evidence" value="ECO:0007669"/>
    <property type="project" value="UniProtKB-KW"/>
</dbReference>
<feature type="region of interest" description="Disordered" evidence="6">
    <location>
        <begin position="1"/>
        <end position="20"/>
    </location>
</feature>
<keyword evidence="9" id="KW-0723">Serine/threonine-protein kinase</keyword>
<feature type="compositionally biased region" description="Low complexity" evidence="6">
    <location>
        <begin position="435"/>
        <end position="449"/>
    </location>
</feature>
<dbReference type="PROSITE" id="PS00108">
    <property type="entry name" value="PROTEIN_KINASE_ST"/>
    <property type="match status" value="1"/>
</dbReference>
<organism evidence="9 10">
    <name type="scientific">Labilithrix luteola</name>
    <dbReference type="NCBI Taxonomy" id="1391654"/>
    <lineage>
        <taxon>Bacteria</taxon>
        <taxon>Pseudomonadati</taxon>
        <taxon>Myxococcota</taxon>
        <taxon>Polyangia</taxon>
        <taxon>Polyangiales</taxon>
        <taxon>Labilitrichaceae</taxon>
        <taxon>Labilithrix</taxon>
    </lineage>
</organism>
<reference evidence="9 10" key="1">
    <citation type="submission" date="2015-08" db="EMBL/GenBank/DDBJ databases">
        <authorList>
            <person name="Babu N.S."/>
            <person name="Beckwith C.J."/>
            <person name="Beseler K.G."/>
            <person name="Brison A."/>
            <person name="Carone J.V."/>
            <person name="Caskin T.P."/>
            <person name="Diamond M."/>
            <person name="Durham M.E."/>
            <person name="Foxe J.M."/>
            <person name="Go M."/>
            <person name="Henderson B.A."/>
            <person name="Jones I.B."/>
            <person name="McGettigan J.A."/>
            <person name="Micheletti S.J."/>
            <person name="Nasrallah M.E."/>
            <person name="Ortiz D."/>
            <person name="Piller C.R."/>
            <person name="Privatt S.R."/>
            <person name="Schneider S.L."/>
            <person name="Sharp S."/>
            <person name="Smith T.C."/>
            <person name="Stanton J.D."/>
            <person name="Ullery H.E."/>
            <person name="Wilson R.J."/>
            <person name="Serrano M.G."/>
            <person name="Buck G."/>
            <person name="Lee V."/>
            <person name="Wang Y."/>
            <person name="Carvalho R."/>
            <person name="Voegtly L."/>
            <person name="Shi R."/>
            <person name="Duckworth R."/>
            <person name="Johnson A."/>
            <person name="Loviza R."/>
            <person name="Walstead R."/>
            <person name="Shah Z."/>
            <person name="Kiflezghi M."/>
            <person name="Wade K."/>
            <person name="Ball S.L."/>
            <person name="Bradley K.W."/>
            <person name="Asai D.J."/>
            <person name="Bowman C.A."/>
            <person name="Russell D.A."/>
            <person name="Pope W.H."/>
            <person name="Jacobs-Sera D."/>
            <person name="Hendrix R.W."/>
            <person name="Hatfull G.F."/>
        </authorList>
    </citation>
    <scope>NUCLEOTIDE SEQUENCE [LARGE SCALE GENOMIC DNA]</scope>
    <source>
        <strain evidence="9 10">DSM 27648</strain>
    </source>
</reference>
<dbReference type="AlphaFoldDB" id="A0A0K1Q6I4"/>
<dbReference type="STRING" id="1391654.AKJ09_07915"/>
<dbReference type="Gene3D" id="1.10.510.10">
    <property type="entry name" value="Transferase(Phosphotransferase) domain 1"/>
    <property type="match status" value="1"/>
</dbReference>
<dbReference type="Gene3D" id="3.30.200.20">
    <property type="entry name" value="Phosphorylase Kinase, domain 1"/>
    <property type="match status" value="1"/>
</dbReference>
<name>A0A0K1Q6I4_9BACT</name>
<dbReference type="PROSITE" id="PS00107">
    <property type="entry name" value="PROTEIN_KINASE_ATP"/>
    <property type="match status" value="1"/>
</dbReference>
<dbReference type="CDD" id="cd14014">
    <property type="entry name" value="STKc_PknB_like"/>
    <property type="match status" value="1"/>
</dbReference>
<keyword evidence="7" id="KW-0472">Membrane</keyword>
<dbReference type="PROSITE" id="PS50011">
    <property type="entry name" value="PROTEIN_KINASE_DOM"/>
    <property type="match status" value="1"/>
</dbReference>
<dbReference type="KEGG" id="llu:AKJ09_07915"/>
<feature type="transmembrane region" description="Helical" evidence="7">
    <location>
        <begin position="403"/>
        <end position="423"/>
    </location>
</feature>
<evidence type="ECO:0000256" key="5">
    <source>
        <dbReference type="PROSITE-ProRule" id="PRU10141"/>
    </source>
</evidence>
<evidence type="ECO:0000256" key="3">
    <source>
        <dbReference type="ARBA" id="ARBA00022777"/>
    </source>
</evidence>
<dbReference type="EMBL" id="CP012333">
    <property type="protein sequence ID" value="AKV01252.1"/>
    <property type="molecule type" value="Genomic_DNA"/>
</dbReference>
<gene>
    <name evidence="9" type="ORF">AKJ09_07915</name>
</gene>
<evidence type="ECO:0000256" key="6">
    <source>
        <dbReference type="SAM" id="MobiDB-lite"/>
    </source>
</evidence>
<dbReference type="Pfam" id="PF00069">
    <property type="entry name" value="Pkinase"/>
    <property type="match status" value="1"/>
</dbReference>
<evidence type="ECO:0000256" key="1">
    <source>
        <dbReference type="ARBA" id="ARBA00022679"/>
    </source>
</evidence>
<dbReference type="RefSeq" id="WP_146652389.1">
    <property type="nucleotide sequence ID" value="NZ_CP012333.1"/>
</dbReference>
<evidence type="ECO:0000313" key="10">
    <source>
        <dbReference type="Proteomes" id="UP000064967"/>
    </source>
</evidence>
<keyword evidence="3 9" id="KW-0418">Kinase</keyword>
<dbReference type="PANTHER" id="PTHR43289:SF6">
    <property type="entry name" value="SERINE_THREONINE-PROTEIN KINASE NEKL-3"/>
    <property type="match status" value="1"/>
</dbReference>
<feature type="domain" description="Protein kinase" evidence="8">
    <location>
        <begin position="25"/>
        <end position="298"/>
    </location>
</feature>
<dbReference type="SMART" id="SM00220">
    <property type="entry name" value="S_TKc"/>
    <property type="match status" value="1"/>
</dbReference>
<dbReference type="PANTHER" id="PTHR43289">
    <property type="entry name" value="MITOGEN-ACTIVATED PROTEIN KINASE KINASE KINASE 20-RELATED"/>
    <property type="match status" value="1"/>
</dbReference>
<evidence type="ECO:0000256" key="2">
    <source>
        <dbReference type="ARBA" id="ARBA00022741"/>
    </source>
</evidence>
<dbReference type="InterPro" id="IPR008271">
    <property type="entry name" value="Ser/Thr_kinase_AS"/>
</dbReference>
<dbReference type="GO" id="GO:0005524">
    <property type="term" value="F:ATP binding"/>
    <property type="evidence" value="ECO:0007669"/>
    <property type="project" value="UniProtKB-UniRule"/>
</dbReference>
<dbReference type="InterPro" id="IPR017441">
    <property type="entry name" value="Protein_kinase_ATP_BS"/>
</dbReference>
<keyword evidence="1" id="KW-0808">Transferase</keyword>
<keyword evidence="4 5" id="KW-0067">ATP-binding</keyword>
<accession>A0A0K1Q6I4</accession>
<dbReference type="Proteomes" id="UP000064967">
    <property type="component" value="Chromosome"/>
</dbReference>
<evidence type="ECO:0000313" key="9">
    <source>
        <dbReference type="EMBL" id="AKV01252.1"/>
    </source>
</evidence>
<proteinExistence type="predicted"/>
<evidence type="ECO:0000256" key="4">
    <source>
        <dbReference type="ARBA" id="ARBA00022840"/>
    </source>
</evidence>
<feature type="compositionally biased region" description="Basic and acidic residues" evidence="6">
    <location>
        <begin position="457"/>
        <end position="468"/>
    </location>
</feature>
<evidence type="ECO:0000256" key="7">
    <source>
        <dbReference type="SAM" id="Phobius"/>
    </source>
</evidence>
<feature type="region of interest" description="Disordered" evidence="6">
    <location>
        <begin position="422"/>
        <end position="468"/>
    </location>
</feature>
<keyword evidence="2 5" id="KW-0547">Nucleotide-binding</keyword>
<dbReference type="InterPro" id="IPR000719">
    <property type="entry name" value="Prot_kinase_dom"/>
</dbReference>
<protein>
    <submittedName>
        <fullName evidence="9">Putative serine/threonine protein kinase</fullName>
    </submittedName>
</protein>
<keyword evidence="7" id="KW-0812">Transmembrane</keyword>
<feature type="transmembrane region" description="Helical" evidence="7">
    <location>
        <begin position="372"/>
        <end position="391"/>
    </location>
</feature>
<keyword evidence="10" id="KW-1185">Reference proteome</keyword>
<dbReference type="OrthoDB" id="9801841at2"/>
<sequence>MTTSSHPPPRANGSLRDPPERVGRYDVVRLLGQGGMGRVWLARDSVLARNVAIKVLRDDLALPPTVRAELIERMRHEARAAAAVSHPNIVTLHDMGEDGTVGLYLVFEYVPCPREPALGEIEGPESLRDRLREGILPLAEVARLARELGSALSFAHEAGVIHRDIKPENVLFSRTGAKIADFGIARIPESTITRQNTVLGTPAYTAPEALSRGEFGPKSDQFALAATLYEALTGVRAFGSEDPLVTVARVSNEPPTPLDPSLGSPAILRALTRALEKGLAKSEGDRFASCADLGDAIARAIEWPPLEDAPPADTPSTERIEIEIERPPLSSRVALAERVSRLSDRPGTLPILAGAETPLRASLYVRKKTERAQNIAVALSLLVIVLLFFLGRKSPEERAARNAAIASAAAASASAAAAAAMMATAPVPHRPRPAPSARPSASTITPAAPGVDASTVEEPKAATEQDGR</sequence>